<dbReference type="EMBL" id="JACICD010000007">
    <property type="protein sequence ID" value="MBB3772925.1"/>
    <property type="molecule type" value="Genomic_DNA"/>
</dbReference>
<dbReference type="GO" id="GO:0120147">
    <property type="term" value="F:formylglycine-generating oxidase activity"/>
    <property type="evidence" value="ECO:0007669"/>
    <property type="project" value="TreeGrafter"/>
</dbReference>
<dbReference type="Gene3D" id="3.90.1580.10">
    <property type="entry name" value="paralog of FGE (formylglycine-generating enzyme)"/>
    <property type="match status" value="1"/>
</dbReference>
<dbReference type="PANTHER" id="PTHR23150:SF19">
    <property type="entry name" value="FORMYLGLYCINE-GENERATING ENZYME"/>
    <property type="match status" value="1"/>
</dbReference>
<dbReference type="AlphaFoldDB" id="A0A839ZE48"/>
<organism evidence="3 4">
    <name type="scientific">Ancylobacter tetraedralis</name>
    <dbReference type="NCBI Taxonomy" id="217068"/>
    <lineage>
        <taxon>Bacteria</taxon>
        <taxon>Pseudomonadati</taxon>
        <taxon>Pseudomonadota</taxon>
        <taxon>Alphaproteobacteria</taxon>
        <taxon>Hyphomicrobiales</taxon>
        <taxon>Xanthobacteraceae</taxon>
        <taxon>Ancylobacter</taxon>
    </lineage>
</organism>
<accession>A0A839ZE48</accession>
<dbReference type="Proteomes" id="UP000533469">
    <property type="component" value="Unassembled WGS sequence"/>
</dbReference>
<feature type="coiled-coil region" evidence="1">
    <location>
        <begin position="309"/>
        <end position="343"/>
    </location>
</feature>
<reference evidence="3 4" key="1">
    <citation type="submission" date="2020-08" db="EMBL/GenBank/DDBJ databases">
        <title>Genomic Encyclopedia of Type Strains, Phase IV (KMG-IV): sequencing the most valuable type-strain genomes for metagenomic binning, comparative biology and taxonomic classification.</title>
        <authorList>
            <person name="Goeker M."/>
        </authorList>
    </citation>
    <scope>NUCLEOTIDE SEQUENCE [LARGE SCALE GENOMIC DNA]</scope>
    <source>
        <strain evidence="3 4">DSM 5895</strain>
    </source>
</reference>
<dbReference type="PANTHER" id="PTHR23150">
    <property type="entry name" value="SULFATASE MODIFYING FACTOR 1, 2"/>
    <property type="match status" value="1"/>
</dbReference>
<evidence type="ECO:0000256" key="1">
    <source>
        <dbReference type="SAM" id="Coils"/>
    </source>
</evidence>
<keyword evidence="4" id="KW-1185">Reference proteome</keyword>
<feature type="domain" description="Sulfatase-modifying factor enzyme-like" evidence="2">
    <location>
        <begin position="30"/>
        <end position="269"/>
    </location>
</feature>
<dbReference type="SUPFAM" id="SSF56436">
    <property type="entry name" value="C-type lectin-like"/>
    <property type="match status" value="1"/>
</dbReference>
<evidence type="ECO:0000313" key="4">
    <source>
        <dbReference type="Proteomes" id="UP000533469"/>
    </source>
</evidence>
<protein>
    <submittedName>
        <fullName evidence="3">Formylglycine-generating enzyme required for sulfatase activity</fullName>
    </submittedName>
</protein>
<sequence length="473" mass="52132">MALRKVVTNQGINRSDTGAPLLDREFSMGRVGRDALRGFMENRREEYIAGPIGTASENYYLIGKYEVSSAQYEAVIAKSEAECPRMAPAQALPKTDISWYDAIDFSRRLNAWLYAGPNGLAALVALGITDGYVRLPSETEWEFAARGGLAVSDAERANERFPMEEGLDNYAWHNAPQSAQGRVKPIGTRKLNPLGLADVYGNAAEIVLDPFRMTRADRLHGRIGGYVVRGGSFLDDAGKLNSAVREELPFFSQVTQGEFHVRTTGLRIVVGTAALSADLDVGRLEAAVAAVQSQPSNTLAPDAAARLGRLAQQTENAGLKRQLDALRMELAAEFARRNDIEERQIRGAILNAGLMARELQLASRALENIASLLQDTHYDGREQDQRSFDAEKANFDMFRRRYTDAIQSLATIAAARVPTAAERVTAELQARDSEQLAPFVRMVQRQVRAYARGEVTETREVISGVIGRDKPWN</sequence>
<evidence type="ECO:0000313" key="3">
    <source>
        <dbReference type="EMBL" id="MBB3772925.1"/>
    </source>
</evidence>
<dbReference type="InterPro" id="IPR042095">
    <property type="entry name" value="SUMF_sf"/>
</dbReference>
<name>A0A839ZE48_9HYPH</name>
<dbReference type="InterPro" id="IPR016187">
    <property type="entry name" value="CTDL_fold"/>
</dbReference>
<keyword evidence="1" id="KW-0175">Coiled coil</keyword>
<dbReference type="Pfam" id="PF03781">
    <property type="entry name" value="FGE-sulfatase"/>
    <property type="match status" value="1"/>
</dbReference>
<proteinExistence type="predicted"/>
<evidence type="ECO:0000259" key="2">
    <source>
        <dbReference type="Pfam" id="PF03781"/>
    </source>
</evidence>
<dbReference type="InterPro" id="IPR051043">
    <property type="entry name" value="Sulfatase_Mod_Factor_Kinase"/>
</dbReference>
<gene>
    <name evidence="3" type="ORF">FHS55_003550</name>
</gene>
<comment type="caution">
    <text evidence="3">The sequence shown here is derived from an EMBL/GenBank/DDBJ whole genome shotgun (WGS) entry which is preliminary data.</text>
</comment>
<dbReference type="InterPro" id="IPR005532">
    <property type="entry name" value="SUMF_dom"/>
</dbReference>